<dbReference type="PANTHER" id="PTHR42878:SF15">
    <property type="entry name" value="BACTERIOPHYTOCHROME"/>
    <property type="match status" value="1"/>
</dbReference>
<dbReference type="Pfam" id="PF17152">
    <property type="entry name" value="CHASE8"/>
    <property type="match status" value="1"/>
</dbReference>
<dbReference type="InterPro" id="IPR013656">
    <property type="entry name" value="PAS_4"/>
</dbReference>
<keyword evidence="9" id="KW-0812">Transmembrane</keyword>
<evidence type="ECO:0000259" key="10">
    <source>
        <dbReference type="PROSITE" id="PS50109"/>
    </source>
</evidence>
<comment type="catalytic activity">
    <reaction evidence="1">
        <text>ATP + protein L-histidine = ADP + protein N-phospho-L-histidine.</text>
        <dbReference type="EC" id="2.7.13.3"/>
    </reaction>
</comment>
<dbReference type="GO" id="GO:0016020">
    <property type="term" value="C:membrane"/>
    <property type="evidence" value="ECO:0007669"/>
    <property type="project" value="UniProtKB-SubCell"/>
</dbReference>
<feature type="domain" description="HAMP" evidence="13">
    <location>
        <begin position="170"/>
        <end position="223"/>
    </location>
</feature>
<feature type="transmembrane region" description="Helical" evidence="9">
    <location>
        <begin position="145"/>
        <end position="164"/>
    </location>
</feature>
<dbReference type="InterPro" id="IPR005467">
    <property type="entry name" value="His_kinase_dom"/>
</dbReference>
<dbReference type="InterPro" id="IPR050351">
    <property type="entry name" value="BphY/WalK/GraS-like"/>
</dbReference>
<dbReference type="SUPFAM" id="SSF158472">
    <property type="entry name" value="HAMP domain-like"/>
    <property type="match status" value="1"/>
</dbReference>
<dbReference type="FunFam" id="3.30.565.10:FF:000006">
    <property type="entry name" value="Sensor histidine kinase WalK"/>
    <property type="match status" value="1"/>
</dbReference>
<evidence type="ECO:0000259" key="13">
    <source>
        <dbReference type="PROSITE" id="PS50885"/>
    </source>
</evidence>
<dbReference type="Pfam" id="PF00672">
    <property type="entry name" value="HAMP"/>
    <property type="match status" value="1"/>
</dbReference>
<dbReference type="Gene3D" id="1.10.287.130">
    <property type="match status" value="1"/>
</dbReference>
<feature type="domain" description="PAS" evidence="11">
    <location>
        <begin position="253"/>
        <end position="324"/>
    </location>
</feature>
<keyword evidence="7 9" id="KW-0472">Membrane</keyword>
<dbReference type="SMART" id="SM00091">
    <property type="entry name" value="PAS"/>
    <property type="match status" value="1"/>
</dbReference>
<dbReference type="EC" id="2.7.13.3" evidence="3"/>
<dbReference type="InterPro" id="IPR003660">
    <property type="entry name" value="HAMP_dom"/>
</dbReference>
<evidence type="ECO:0000256" key="8">
    <source>
        <dbReference type="SAM" id="Coils"/>
    </source>
</evidence>
<sequence>MSMLVSSAVLLLASAGFIAHEWVTFRGVMVRNRSTQAEIIAINTVSALLFNDPESAAETVGALRVKSDIHSAAIYTAEGRLFAKYLRSDGASVFEMPERIPAGMEGHRFESGFLFLSRPILSNEERIGTVYIQSDLQELNARLKGYALIVVGVLAVSLLTAYRVSAGLQGNISRPLLDLARIAKNVSEEKDYSVRAATGNRDEIGLLVETFNEMLSQIQTRDAALQKTQDELEQRVKERTRSLEQEVGDRKRAEVFLDSIVENIPNMIFVKEAKELRFVRFNKAGEVLLGYTREDLLGKNDHDFFPKEQADSFIAKDRQVLGAGYLVDIPEEPVQTRHRGARILHTQKIPLYDEEGQPLYLLGISEDITERKQAEEELKKLNSQLEAANKELEAFSYSVSHDLRAPLRHINGFVELLKEHAAARLDTKGQRYIEIIVNASKRMGSLIDDLLVFSRMAKSEMRIGRVPLESLIQEVIRDLQPEIQNREIAWTIGSLPDLEGDAAMLRQVWANLIGNAVKYTRTRERAEIEIGSRMEAEETVFFVRDNGVGFDPQYAGKLFGVFQRLHRAEEFEGTGIGLANVRRIIHRHGGRTWAEGELDRGAAFYFSLPNRKEG</sequence>
<proteinExistence type="predicted"/>
<keyword evidence="8" id="KW-0175">Coiled coil</keyword>
<keyword evidence="5" id="KW-0808">Transferase</keyword>
<keyword evidence="6" id="KW-0418">Kinase</keyword>
<dbReference type="Gene3D" id="6.10.340.10">
    <property type="match status" value="1"/>
</dbReference>
<evidence type="ECO:0000313" key="14">
    <source>
        <dbReference type="EMBL" id="NKE71841.1"/>
    </source>
</evidence>
<dbReference type="CDD" id="cd00082">
    <property type="entry name" value="HisKA"/>
    <property type="match status" value="1"/>
</dbReference>
<evidence type="ECO:0000259" key="12">
    <source>
        <dbReference type="PROSITE" id="PS50113"/>
    </source>
</evidence>
<keyword evidence="4" id="KW-0597">Phosphoprotein</keyword>
<evidence type="ECO:0000256" key="9">
    <source>
        <dbReference type="SAM" id="Phobius"/>
    </source>
</evidence>
<dbReference type="GO" id="GO:0030295">
    <property type="term" value="F:protein kinase activator activity"/>
    <property type="evidence" value="ECO:0007669"/>
    <property type="project" value="TreeGrafter"/>
</dbReference>
<dbReference type="InterPro" id="IPR000014">
    <property type="entry name" value="PAS"/>
</dbReference>
<dbReference type="Pfam" id="PF02518">
    <property type="entry name" value="HATPase_c"/>
    <property type="match status" value="1"/>
</dbReference>
<dbReference type="SMART" id="SM00387">
    <property type="entry name" value="HATPase_c"/>
    <property type="match status" value="1"/>
</dbReference>
<dbReference type="PROSITE" id="PS50112">
    <property type="entry name" value="PAS"/>
    <property type="match status" value="1"/>
</dbReference>
<dbReference type="InterPro" id="IPR003661">
    <property type="entry name" value="HisK_dim/P_dom"/>
</dbReference>
<dbReference type="EMBL" id="VTOW01000002">
    <property type="protein sequence ID" value="NKE71841.1"/>
    <property type="molecule type" value="Genomic_DNA"/>
</dbReference>
<dbReference type="Pfam" id="PF08448">
    <property type="entry name" value="PAS_4"/>
    <property type="match status" value="1"/>
</dbReference>
<dbReference type="PROSITE" id="PS50885">
    <property type="entry name" value="HAMP"/>
    <property type="match status" value="1"/>
</dbReference>
<feature type="domain" description="PAC" evidence="12">
    <location>
        <begin position="327"/>
        <end position="380"/>
    </location>
</feature>
<dbReference type="PROSITE" id="PS50109">
    <property type="entry name" value="HIS_KIN"/>
    <property type="match status" value="1"/>
</dbReference>
<dbReference type="InterPro" id="IPR036097">
    <property type="entry name" value="HisK_dim/P_sf"/>
</dbReference>
<evidence type="ECO:0000259" key="11">
    <source>
        <dbReference type="PROSITE" id="PS50112"/>
    </source>
</evidence>
<organism evidence="14 15">
    <name type="scientific">Candidatus Manganitrophus noduliformans</name>
    <dbReference type="NCBI Taxonomy" id="2606439"/>
    <lineage>
        <taxon>Bacteria</taxon>
        <taxon>Pseudomonadati</taxon>
        <taxon>Nitrospirota</taxon>
        <taxon>Nitrospiria</taxon>
        <taxon>Candidatus Troglogloeales</taxon>
        <taxon>Candidatus Manganitrophaceae</taxon>
        <taxon>Candidatus Manganitrophus</taxon>
    </lineage>
</organism>
<dbReference type="Pfam" id="PF00512">
    <property type="entry name" value="HisKA"/>
    <property type="match status" value="1"/>
</dbReference>
<reference evidence="14 15" key="1">
    <citation type="journal article" date="2020" name="Nature">
        <title>Bacterial chemolithoautotrophy via manganese oxidation.</title>
        <authorList>
            <person name="Yu H."/>
            <person name="Leadbetter J.R."/>
        </authorList>
    </citation>
    <scope>NUCLEOTIDE SEQUENCE [LARGE SCALE GENOMIC DNA]</scope>
    <source>
        <strain evidence="14 15">Mn-1</strain>
    </source>
</reference>
<dbReference type="SUPFAM" id="SSF47384">
    <property type="entry name" value="Homodimeric domain of signal transducing histidine kinase"/>
    <property type="match status" value="1"/>
</dbReference>
<name>A0A7X6IBT6_9BACT</name>
<accession>A0A7X6IBT6</accession>
<feature type="coiled-coil region" evidence="8">
    <location>
        <begin position="364"/>
        <end position="398"/>
    </location>
</feature>
<evidence type="ECO:0000256" key="6">
    <source>
        <dbReference type="ARBA" id="ARBA00022777"/>
    </source>
</evidence>
<feature type="domain" description="Histidine kinase" evidence="10">
    <location>
        <begin position="398"/>
        <end position="612"/>
    </location>
</feature>
<dbReference type="Proteomes" id="UP000534783">
    <property type="component" value="Unassembled WGS sequence"/>
</dbReference>
<evidence type="ECO:0000256" key="4">
    <source>
        <dbReference type="ARBA" id="ARBA00022553"/>
    </source>
</evidence>
<keyword evidence="15" id="KW-1185">Reference proteome</keyword>
<dbReference type="InterPro" id="IPR036890">
    <property type="entry name" value="HATPase_C_sf"/>
</dbReference>
<evidence type="ECO:0000256" key="7">
    <source>
        <dbReference type="ARBA" id="ARBA00023136"/>
    </source>
</evidence>
<dbReference type="SUPFAM" id="SSF55785">
    <property type="entry name" value="PYP-like sensor domain (PAS domain)"/>
    <property type="match status" value="1"/>
</dbReference>
<dbReference type="SUPFAM" id="SSF55874">
    <property type="entry name" value="ATPase domain of HSP90 chaperone/DNA topoisomerase II/histidine kinase"/>
    <property type="match status" value="1"/>
</dbReference>
<dbReference type="NCBIfam" id="TIGR00229">
    <property type="entry name" value="sensory_box"/>
    <property type="match status" value="1"/>
</dbReference>
<evidence type="ECO:0000256" key="2">
    <source>
        <dbReference type="ARBA" id="ARBA00004370"/>
    </source>
</evidence>
<dbReference type="GO" id="GO:0000156">
    <property type="term" value="F:phosphorelay response regulator activity"/>
    <property type="evidence" value="ECO:0007669"/>
    <property type="project" value="TreeGrafter"/>
</dbReference>
<dbReference type="InterPro" id="IPR033417">
    <property type="entry name" value="CHASE8"/>
</dbReference>
<comment type="caution">
    <text evidence="14">The sequence shown here is derived from an EMBL/GenBank/DDBJ whole genome shotgun (WGS) entry which is preliminary data.</text>
</comment>
<dbReference type="InterPro" id="IPR000700">
    <property type="entry name" value="PAS-assoc_C"/>
</dbReference>
<evidence type="ECO:0000256" key="3">
    <source>
        <dbReference type="ARBA" id="ARBA00012438"/>
    </source>
</evidence>
<protein>
    <recommendedName>
        <fullName evidence="3">histidine kinase</fullName>
        <ecNumber evidence="3">2.7.13.3</ecNumber>
    </recommendedName>
</protein>
<dbReference type="CDD" id="cd06225">
    <property type="entry name" value="HAMP"/>
    <property type="match status" value="1"/>
</dbReference>
<dbReference type="InterPro" id="IPR035965">
    <property type="entry name" value="PAS-like_dom_sf"/>
</dbReference>
<keyword evidence="9" id="KW-1133">Transmembrane helix</keyword>
<dbReference type="GO" id="GO:0000155">
    <property type="term" value="F:phosphorelay sensor kinase activity"/>
    <property type="evidence" value="ECO:0007669"/>
    <property type="project" value="InterPro"/>
</dbReference>
<comment type="subcellular location">
    <subcellularLocation>
        <location evidence="2">Membrane</location>
    </subcellularLocation>
</comment>
<evidence type="ECO:0000256" key="5">
    <source>
        <dbReference type="ARBA" id="ARBA00022679"/>
    </source>
</evidence>
<dbReference type="Gene3D" id="3.30.450.20">
    <property type="entry name" value="PAS domain"/>
    <property type="match status" value="1"/>
</dbReference>
<dbReference type="PROSITE" id="PS50113">
    <property type="entry name" value="PAC"/>
    <property type="match status" value="1"/>
</dbReference>
<evidence type="ECO:0000256" key="1">
    <source>
        <dbReference type="ARBA" id="ARBA00000085"/>
    </source>
</evidence>
<dbReference type="Gene3D" id="3.30.565.10">
    <property type="entry name" value="Histidine kinase-like ATPase, C-terminal domain"/>
    <property type="match status" value="1"/>
</dbReference>
<dbReference type="PRINTS" id="PR00344">
    <property type="entry name" value="BCTRLSENSOR"/>
</dbReference>
<dbReference type="CDD" id="cd00130">
    <property type="entry name" value="PAS"/>
    <property type="match status" value="1"/>
</dbReference>
<gene>
    <name evidence="14" type="ORF">MNODULE_13920</name>
</gene>
<dbReference type="InterPro" id="IPR003594">
    <property type="entry name" value="HATPase_dom"/>
</dbReference>
<dbReference type="GO" id="GO:0007234">
    <property type="term" value="P:osmosensory signaling via phosphorelay pathway"/>
    <property type="evidence" value="ECO:0007669"/>
    <property type="project" value="TreeGrafter"/>
</dbReference>
<dbReference type="InterPro" id="IPR004358">
    <property type="entry name" value="Sig_transdc_His_kin-like_C"/>
</dbReference>
<dbReference type="AlphaFoldDB" id="A0A7X6IBT6"/>
<dbReference type="PANTHER" id="PTHR42878">
    <property type="entry name" value="TWO-COMPONENT HISTIDINE KINASE"/>
    <property type="match status" value="1"/>
</dbReference>
<evidence type="ECO:0000313" key="15">
    <source>
        <dbReference type="Proteomes" id="UP000534783"/>
    </source>
</evidence>
<dbReference type="SMART" id="SM00304">
    <property type="entry name" value="HAMP"/>
    <property type="match status" value="1"/>
</dbReference>
<dbReference type="SMART" id="SM00388">
    <property type="entry name" value="HisKA"/>
    <property type="match status" value="1"/>
</dbReference>